<dbReference type="AlphaFoldDB" id="J5Q4J5"/>
<sequence length="618" mass="68417">MSYNGGGGQPPYPPRPGNFPPFRPNLPPGAQLPPFPPAHHPPPFPPKFAPSPNAGSPRYGLGSPGGRPYHPGPQGQGLPPLPSGLPGNPNQGSRHSVSSGPKRDVKTTKVFVGSIAPGIREQTLKDLLNACGPLYELKLVEGTGGKPPAFGFASFESPEVVLRAIRCLNGVQLPDLTPAGRNNPPKALVVKADQKTAEFLQEFEETLGRSEAIARIVARLGDGGAGPQQSRPKQTGRNSPIEVIVPAHLQDLKEGDLPENQRVAVLDQIAVFRENAARRERDKKHIDEEREREKERMRLQAAQRQPSAPSGYGYGTRAFPKAAPEPSSGRTPMDKTPTFVRAETSEGRSENERTDEEEEAIRRQRRERDKALALRDKRQQARTREEHDDIDDRRKEDAEIKALEAESEQFLQRQMEELAKLEAEQRQAGLLTEDAAPVKLAITTKIEPPVVKSPLPQVPQKAALALSDDEDDTAVRKKKRALVKLEHEDGHDQVMEDAEEQAKRAARLLDIRKHLPTRPRDVFAEPVHWRAVEDGHVHRKIVGFVQEKIRDSLGDLDQDLVDFVMEQLGERKSPENIIDELQAVLAEDAEPIVLQLWRQLVFESKAAQHNVSTGSTLV</sequence>
<dbReference type="Proteomes" id="UP000002748">
    <property type="component" value="Unassembled WGS sequence"/>
</dbReference>
<dbReference type="KEGG" id="tasa:A1Q1_06054"/>
<dbReference type="CDD" id="cd12446">
    <property type="entry name" value="RRM_RBM25"/>
    <property type="match status" value="1"/>
</dbReference>
<dbReference type="InterPro" id="IPR000504">
    <property type="entry name" value="RRM_dom"/>
</dbReference>
<dbReference type="Gene3D" id="3.30.70.330">
    <property type="match status" value="1"/>
</dbReference>
<organism evidence="5 6">
    <name type="scientific">Trichosporon asahii var. asahii (strain ATCC 90039 / CBS 2479 / JCM 2466 / KCTC 7840 / NBRC 103889/ NCYC 2677 / UAMH 7654)</name>
    <name type="common">Yeast</name>
    <dbReference type="NCBI Taxonomy" id="1186058"/>
    <lineage>
        <taxon>Eukaryota</taxon>
        <taxon>Fungi</taxon>
        <taxon>Dikarya</taxon>
        <taxon>Basidiomycota</taxon>
        <taxon>Agaricomycotina</taxon>
        <taxon>Tremellomycetes</taxon>
        <taxon>Trichosporonales</taxon>
        <taxon>Trichosporonaceae</taxon>
        <taxon>Trichosporon</taxon>
    </lineage>
</organism>
<dbReference type="SMART" id="SM00311">
    <property type="entry name" value="PWI"/>
    <property type="match status" value="1"/>
</dbReference>
<dbReference type="InterPro" id="IPR035979">
    <property type="entry name" value="RBD_domain_sf"/>
</dbReference>
<keyword evidence="1" id="KW-0694">RNA-binding</keyword>
<dbReference type="PROSITE" id="PS50102">
    <property type="entry name" value="RRM"/>
    <property type="match status" value="1"/>
</dbReference>
<feature type="compositionally biased region" description="Polar residues" evidence="2">
    <location>
        <begin position="227"/>
        <end position="238"/>
    </location>
</feature>
<evidence type="ECO:0008006" key="7">
    <source>
        <dbReference type="Google" id="ProtNLM"/>
    </source>
</evidence>
<dbReference type="Pfam" id="PF01480">
    <property type="entry name" value="PWI"/>
    <property type="match status" value="1"/>
</dbReference>
<dbReference type="VEuPathDB" id="FungiDB:A1Q1_06054"/>
<evidence type="ECO:0000313" key="5">
    <source>
        <dbReference type="EMBL" id="EJT45438.1"/>
    </source>
</evidence>
<dbReference type="InterPro" id="IPR012677">
    <property type="entry name" value="Nucleotide-bd_a/b_plait_sf"/>
</dbReference>
<feature type="compositionally biased region" description="Pro residues" evidence="2">
    <location>
        <begin position="10"/>
        <end position="49"/>
    </location>
</feature>
<dbReference type="InterPro" id="IPR052768">
    <property type="entry name" value="RBM25"/>
</dbReference>
<proteinExistence type="predicted"/>
<dbReference type="GO" id="GO:0005681">
    <property type="term" value="C:spliceosomal complex"/>
    <property type="evidence" value="ECO:0007669"/>
    <property type="project" value="TreeGrafter"/>
</dbReference>
<evidence type="ECO:0000313" key="6">
    <source>
        <dbReference type="Proteomes" id="UP000002748"/>
    </source>
</evidence>
<reference evidence="5 6" key="1">
    <citation type="journal article" date="2012" name="Eukaryot. Cell">
        <title>Draft genome sequence of CBS 2479, the standard type strain of Trichosporon asahii.</title>
        <authorList>
            <person name="Yang R.Y."/>
            <person name="Li H.T."/>
            <person name="Zhu H."/>
            <person name="Zhou G.P."/>
            <person name="Wang M."/>
            <person name="Wang L."/>
        </authorList>
    </citation>
    <scope>NUCLEOTIDE SEQUENCE [LARGE SCALE GENOMIC DNA]</scope>
    <source>
        <strain evidence="6">ATCC 90039 / CBS 2479 / JCM 2466 / KCTC 7840 / NCYC 2677 / UAMH 7654</strain>
    </source>
</reference>
<evidence type="ECO:0000259" key="3">
    <source>
        <dbReference type="PROSITE" id="PS50102"/>
    </source>
</evidence>
<dbReference type="Pfam" id="PF00076">
    <property type="entry name" value="RRM_1"/>
    <property type="match status" value="1"/>
</dbReference>
<name>J5Q4J5_TRIAS</name>
<feature type="compositionally biased region" description="Basic and acidic residues" evidence="2">
    <location>
        <begin position="343"/>
        <end position="352"/>
    </location>
</feature>
<feature type="region of interest" description="Disordered" evidence="2">
    <location>
        <begin position="220"/>
        <end position="240"/>
    </location>
</feature>
<dbReference type="InterPro" id="IPR002483">
    <property type="entry name" value="PWI_dom"/>
</dbReference>
<feature type="compositionally biased region" description="Basic and acidic residues" evidence="2">
    <location>
        <begin position="278"/>
        <end position="298"/>
    </location>
</feature>
<feature type="domain" description="PWI" evidence="4">
    <location>
        <begin position="520"/>
        <end position="617"/>
    </location>
</feature>
<dbReference type="Gene3D" id="1.20.1390.10">
    <property type="entry name" value="PWI domain"/>
    <property type="match status" value="1"/>
</dbReference>
<dbReference type="PANTHER" id="PTHR18806:SF4">
    <property type="entry name" value="RNA-BINDING PROTEIN 25"/>
    <property type="match status" value="1"/>
</dbReference>
<feature type="region of interest" description="Disordered" evidence="2">
    <location>
        <begin position="1"/>
        <end position="105"/>
    </location>
</feature>
<protein>
    <recommendedName>
        <fullName evidence="7">PWI domain-containing protein</fullName>
    </recommendedName>
</protein>
<feature type="region of interest" description="Disordered" evidence="2">
    <location>
        <begin position="278"/>
        <end position="398"/>
    </location>
</feature>
<dbReference type="GO" id="GO:0003729">
    <property type="term" value="F:mRNA binding"/>
    <property type="evidence" value="ECO:0007669"/>
    <property type="project" value="TreeGrafter"/>
</dbReference>
<dbReference type="PANTHER" id="PTHR18806">
    <property type="entry name" value="RBM25 PROTEIN"/>
    <property type="match status" value="1"/>
</dbReference>
<dbReference type="EMBL" id="ALBS01000326">
    <property type="protein sequence ID" value="EJT45438.1"/>
    <property type="molecule type" value="Genomic_DNA"/>
</dbReference>
<accession>J5Q4J5</accession>
<dbReference type="HOGENOM" id="CLU_009938_1_1_1"/>
<comment type="caution">
    <text evidence="5">The sequence shown here is derived from an EMBL/GenBank/DDBJ whole genome shotgun (WGS) entry which is preliminary data.</text>
</comment>
<feature type="compositionally biased region" description="Basic and acidic residues" evidence="2">
    <location>
        <begin position="360"/>
        <end position="398"/>
    </location>
</feature>
<dbReference type="SUPFAM" id="SSF54928">
    <property type="entry name" value="RNA-binding domain, RBD"/>
    <property type="match status" value="1"/>
</dbReference>
<evidence type="ECO:0000256" key="2">
    <source>
        <dbReference type="SAM" id="MobiDB-lite"/>
    </source>
</evidence>
<feature type="domain" description="RRM" evidence="3">
    <location>
        <begin position="108"/>
        <end position="195"/>
    </location>
</feature>
<evidence type="ECO:0000259" key="4">
    <source>
        <dbReference type="PROSITE" id="PS51025"/>
    </source>
</evidence>
<dbReference type="OrthoDB" id="6275295at2759"/>
<dbReference type="PROSITE" id="PS51025">
    <property type="entry name" value="PWI"/>
    <property type="match status" value="1"/>
</dbReference>
<gene>
    <name evidence="5" type="ORF">A1Q1_06054</name>
</gene>
<evidence type="ECO:0000256" key="1">
    <source>
        <dbReference type="PROSITE-ProRule" id="PRU00176"/>
    </source>
</evidence>
<dbReference type="SMART" id="SM00360">
    <property type="entry name" value="RRM"/>
    <property type="match status" value="1"/>
</dbReference>
<dbReference type="GeneID" id="25989566"/>
<feature type="compositionally biased region" description="Low complexity" evidence="2">
    <location>
        <begin position="72"/>
        <end position="93"/>
    </location>
</feature>
<dbReference type="InterPro" id="IPR034268">
    <property type="entry name" value="RBM25_RRM"/>
</dbReference>
<dbReference type="RefSeq" id="XP_014176738.1">
    <property type="nucleotide sequence ID" value="XM_014321263.1"/>
</dbReference>